<sequence>MNKLVTDQDTDIVFFSPWIKRFKCYKTIDKVLRFFEIQHEFLCSTKDYWARDYMPIQINDNYLVQYCYNPDYLREKKEYITDPTQCCSRLRQTPTLTDVIIDGGNVIKCHDSVIMTDKVFKENSKNYSRIDLLNKLEELFKAELIVIPWDKAESFGHADGMVRYIRENQLLLTNYQDFDNLLRKKILKSLGSKFEIIELHYDVSKPSENNWAYINYLRTKDIILLPWLGIEEDNQAIKQFETLFPEYKGRIVPIDARSLIKLGGALNCISWNVKSNQGFRDYCSAVQRFKSVSSCIKLTDNINKEGKQWN</sequence>
<keyword evidence="1" id="KW-0378">Hydrolase</keyword>
<dbReference type="PANTHER" id="PTHR31377">
    <property type="entry name" value="AGMATINE DEIMINASE-RELATED"/>
    <property type="match status" value="1"/>
</dbReference>
<gene>
    <name evidence="2" type="ORF">SAMN05444405_10835</name>
</gene>
<organism evidence="2 3">
    <name type="scientific">Bacteroides luti</name>
    <dbReference type="NCBI Taxonomy" id="1297750"/>
    <lineage>
        <taxon>Bacteria</taxon>
        <taxon>Pseudomonadati</taxon>
        <taxon>Bacteroidota</taxon>
        <taxon>Bacteroidia</taxon>
        <taxon>Bacteroidales</taxon>
        <taxon>Bacteroidaceae</taxon>
        <taxon>Bacteroides</taxon>
    </lineage>
</organism>
<evidence type="ECO:0000256" key="1">
    <source>
        <dbReference type="ARBA" id="ARBA00022801"/>
    </source>
</evidence>
<dbReference type="Pfam" id="PF04371">
    <property type="entry name" value="PAD_porph"/>
    <property type="match status" value="1"/>
</dbReference>
<dbReference type="GO" id="GO:0004668">
    <property type="term" value="F:protein-arginine deiminase activity"/>
    <property type="evidence" value="ECO:0007669"/>
    <property type="project" value="InterPro"/>
</dbReference>
<dbReference type="OrthoDB" id="7871381at2"/>
<evidence type="ECO:0000313" key="2">
    <source>
        <dbReference type="EMBL" id="SHF39144.1"/>
    </source>
</evidence>
<dbReference type="PANTHER" id="PTHR31377:SF0">
    <property type="entry name" value="AGMATINE DEIMINASE-RELATED"/>
    <property type="match status" value="1"/>
</dbReference>
<dbReference type="GO" id="GO:0047632">
    <property type="term" value="F:agmatine deiminase activity"/>
    <property type="evidence" value="ECO:0007669"/>
    <property type="project" value="TreeGrafter"/>
</dbReference>
<name>A0A1M5B9F7_9BACE</name>
<dbReference type="InterPro" id="IPR007466">
    <property type="entry name" value="Peptidyl-Arg-deiminase_porph"/>
</dbReference>
<proteinExistence type="predicted"/>
<dbReference type="Gene3D" id="3.75.10.10">
    <property type="entry name" value="L-arginine/glycine Amidinotransferase, Chain A"/>
    <property type="match status" value="1"/>
</dbReference>
<dbReference type="GO" id="GO:0009446">
    <property type="term" value="P:putrescine biosynthetic process"/>
    <property type="evidence" value="ECO:0007669"/>
    <property type="project" value="InterPro"/>
</dbReference>
<dbReference type="RefSeq" id="WP_073401275.1">
    <property type="nucleotide sequence ID" value="NZ_FQTV01000008.1"/>
</dbReference>
<dbReference type="Proteomes" id="UP000184509">
    <property type="component" value="Unassembled WGS sequence"/>
</dbReference>
<protein>
    <submittedName>
        <fullName evidence="2">Agmatine/peptidylarginine deiminase</fullName>
    </submittedName>
</protein>
<dbReference type="SUPFAM" id="SSF55909">
    <property type="entry name" value="Pentein"/>
    <property type="match status" value="1"/>
</dbReference>
<keyword evidence="3" id="KW-1185">Reference proteome</keyword>
<dbReference type="STRING" id="1297750.SAMN05444405_10835"/>
<dbReference type="AlphaFoldDB" id="A0A1M5B9F7"/>
<evidence type="ECO:0000313" key="3">
    <source>
        <dbReference type="Proteomes" id="UP000184509"/>
    </source>
</evidence>
<accession>A0A1M5B9F7</accession>
<reference evidence="2 3" key="1">
    <citation type="submission" date="2016-11" db="EMBL/GenBank/DDBJ databases">
        <authorList>
            <person name="Jaros S."/>
            <person name="Januszkiewicz K."/>
            <person name="Wedrychowicz H."/>
        </authorList>
    </citation>
    <scope>NUCLEOTIDE SEQUENCE [LARGE SCALE GENOMIC DNA]</scope>
    <source>
        <strain evidence="2 3">DSM 26991</strain>
    </source>
</reference>
<dbReference type="EMBL" id="FQTV01000008">
    <property type="protein sequence ID" value="SHF39144.1"/>
    <property type="molecule type" value="Genomic_DNA"/>
</dbReference>